<name>A0A6L2P0F9_TANCI</name>
<feature type="region of interest" description="Disordered" evidence="1">
    <location>
        <begin position="275"/>
        <end position="297"/>
    </location>
</feature>
<feature type="compositionally biased region" description="Basic residues" evidence="1">
    <location>
        <begin position="217"/>
        <end position="226"/>
    </location>
</feature>
<dbReference type="EMBL" id="BKCJ010010536">
    <property type="protein sequence ID" value="GEU92021.1"/>
    <property type="molecule type" value="Genomic_DNA"/>
</dbReference>
<feature type="compositionally biased region" description="Basic and acidic residues" evidence="1">
    <location>
        <begin position="337"/>
        <end position="356"/>
    </location>
</feature>
<proteinExistence type="predicted"/>
<evidence type="ECO:0000313" key="2">
    <source>
        <dbReference type="EMBL" id="GEU92021.1"/>
    </source>
</evidence>
<feature type="region of interest" description="Disordered" evidence="1">
    <location>
        <begin position="217"/>
        <end position="236"/>
    </location>
</feature>
<feature type="region of interest" description="Disordered" evidence="1">
    <location>
        <begin position="315"/>
        <end position="381"/>
    </location>
</feature>
<evidence type="ECO:0000256" key="1">
    <source>
        <dbReference type="SAM" id="MobiDB-lite"/>
    </source>
</evidence>
<dbReference type="AlphaFoldDB" id="A0A6L2P0F9"/>
<comment type="caution">
    <text evidence="2">The sequence shown here is derived from an EMBL/GenBank/DDBJ whole genome shotgun (WGS) entry which is preliminary data.</text>
</comment>
<feature type="region of interest" description="Disordered" evidence="1">
    <location>
        <begin position="597"/>
        <end position="658"/>
    </location>
</feature>
<feature type="compositionally biased region" description="Acidic residues" evidence="1">
    <location>
        <begin position="365"/>
        <end position="380"/>
    </location>
</feature>
<protein>
    <submittedName>
        <fullName evidence="2">Uncharacterized protein</fullName>
    </submittedName>
</protein>
<feature type="compositionally biased region" description="Acidic residues" evidence="1">
    <location>
        <begin position="315"/>
        <end position="336"/>
    </location>
</feature>
<organism evidence="2">
    <name type="scientific">Tanacetum cinerariifolium</name>
    <name type="common">Dalmatian daisy</name>
    <name type="synonym">Chrysanthemum cinerariifolium</name>
    <dbReference type="NCBI Taxonomy" id="118510"/>
    <lineage>
        <taxon>Eukaryota</taxon>
        <taxon>Viridiplantae</taxon>
        <taxon>Streptophyta</taxon>
        <taxon>Embryophyta</taxon>
        <taxon>Tracheophyta</taxon>
        <taxon>Spermatophyta</taxon>
        <taxon>Magnoliopsida</taxon>
        <taxon>eudicotyledons</taxon>
        <taxon>Gunneridae</taxon>
        <taxon>Pentapetalae</taxon>
        <taxon>asterids</taxon>
        <taxon>campanulids</taxon>
        <taxon>Asterales</taxon>
        <taxon>Asteraceae</taxon>
        <taxon>Asteroideae</taxon>
        <taxon>Anthemideae</taxon>
        <taxon>Anthemidinae</taxon>
        <taxon>Tanacetum</taxon>
    </lineage>
</organism>
<feature type="compositionally biased region" description="Basic and acidic residues" evidence="1">
    <location>
        <begin position="624"/>
        <end position="637"/>
    </location>
</feature>
<reference evidence="2" key="1">
    <citation type="journal article" date="2019" name="Sci. Rep.">
        <title>Draft genome of Tanacetum cinerariifolium, the natural source of mosquito coil.</title>
        <authorList>
            <person name="Yamashiro T."/>
            <person name="Shiraishi A."/>
            <person name="Satake H."/>
            <person name="Nakayama K."/>
        </authorList>
    </citation>
    <scope>NUCLEOTIDE SEQUENCE</scope>
</reference>
<sequence length="658" mass="73889">MSSITAQQAKLDLECVHKEKRLEIRKCNERLNPGEIQREPTFQVILDALALTPCYFAFLITADVPEDQDFDAPPTDDEIVSFLREFGHTREINSLNDVFDHMHQPWRTFDALINKSLSGKTTGLDKLHRNKIGMHTSRDDYLINTLRFVSAKEDTQIYGAIRPESLTSPEIKETQAYQTYLGFATRATPPKKARKFKKPASPKLTTVLASTETLTRKSKRVKRSAKKSTETPARGVVIRETPEMPLTKKKEKVDVTRGKGIELLSQVALTEDARFKEGKKKSMRDFHKTHPSGSGTVTKTALSVVKIKPFAITEGTDDINNEEVSSDEDSDQEKDSDDEKTHLNNENESDLEHETNENESGLVSDNDESEENKEDHDDEDEKRLMIKLKVEGTDAAMTIVQQGNENPKILQVIKDAHVTLFIVPQKTKVPVTNSSHSSDLATKFLNFLDIPHTDAEIVSPLDVYVHHEVPSQQTPTLLTVHVLVITDSSPVFFTIIPQSLPSFIPLPQQSSPTQSPSTEATNPQTALPNFTFVFQFNNRVTSLEKEVAELKKDDPLKTQVTVLVDEHLDTRIGATRDEFMNFLSASITARIMYSLKRRRKDKDKDKDEDPSVGSNQGLKKRKTSKDAEPTKCPKAKESQSSSSKGDKSKSKSSGKFVQ</sequence>
<accession>A0A6L2P0F9</accession>
<gene>
    <name evidence="2" type="ORF">Tci_063999</name>
</gene>